<dbReference type="InterPro" id="IPR050756">
    <property type="entry name" value="CSN3"/>
</dbReference>
<dbReference type="PANTHER" id="PTHR10758:SF1">
    <property type="entry name" value="COP9 SIGNALOSOME COMPLEX SUBUNIT 3"/>
    <property type="match status" value="1"/>
</dbReference>
<dbReference type="Proteomes" id="UP000236161">
    <property type="component" value="Unassembled WGS sequence"/>
</dbReference>
<protein>
    <submittedName>
        <fullName evidence="3">COP9 signalosome complex subunit 3</fullName>
    </submittedName>
</protein>
<dbReference type="InterPro" id="IPR055089">
    <property type="entry name" value="COP9_N"/>
</dbReference>
<dbReference type="PANTHER" id="PTHR10758">
    <property type="entry name" value="26S PROTEASOME NON-ATPASE REGULATORY SUBUNIT 3/COP9 SIGNALOSOME COMPLEX SUBUNIT 3"/>
    <property type="match status" value="1"/>
</dbReference>
<proteinExistence type="predicted"/>
<gene>
    <name evidence="3" type="primary">CSN3</name>
    <name evidence="3" type="ORF">AXF42_Ash010334</name>
</gene>
<organism evidence="3 4">
    <name type="scientific">Apostasia shenzhenica</name>
    <dbReference type="NCBI Taxonomy" id="1088818"/>
    <lineage>
        <taxon>Eukaryota</taxon>
        <taxon>Viridiplantae</taxon>
        <taxon>Streptophyta</taxon>
        <taxon>Embryophyta</taxon>
        <taxon>Tracheophyta</taxon>
        <taxon>Spermatophyta</taxon>
        <taxon>Magnoliopsida</taxon>
        <taxon>Liliopsida</taxon>
        <taxon>Asparagales</taxon>
        <taxon>Orchidaceae</taxon>
        <taxon>Apostasioideae</taxon>
        <taxon>Apostasia</taxon>
    </lineage>
</organism>
<dbReference type="AlphaFoldDB" id="A0A2I0BDP9"/>
<keyword evidence="4" id="KW-1185">Reference proteome</keyword>
<evidence type="ECO:0000313" key="3">
    <source>
        <dbReference type="EMBL" id="PKA65925.1"/>
    </source>
</evidence>
<dbReference type="STRING" id="1088818.A0A2I0BDP9"/>
<sequence length="314" mass="34911">MDTVEALTAHIQGLSGNFEEIAHLHPLLKLSEELLRMQASRLAPFLDLLDPAKHSLGYLYLLEAYSSGPITREQASALLISFVGFINSCSAEQIRLAPDKFISVCKRLKDQVLQHKVPIQGVAPLRTAVRKLQISSEHLTTLHSEFLLLCLLSKCYKAGLNILDDDIFEVDQPRDLFLYCYYGGMIYIGLKRFPKALECLHNVVTAPMSAINAISIEAYKKYILVSLIHLGQVPPFPKYTSATAQRNLKNYAQVLGEEAKVVMEQRVGGDTVLNDVFGLSPSVMYFNIGRKAGFHNAIEELVWFAANFGPVLGA</sequence>
<dbReference type="GO" id="GO:0006511">
    <property type="term" value="P:ubiquitin-dependent protein catabolic process"/>
    <property type="evidence" value="ECO:0007669"/>
    <property type="project" value="TreeGrafter"/>
</dbReference>
<keyword evidence="1" id="KW-0963">Cytoplasm</keyword>
<reference evidence="3 4" key="1">
    <citation type="journal article" date="2017" name="Nature">
        <title>The Apostasia genome and the evolution of orchids.</title>
        <authorList>
            <person name="Zhang G.Q."/>
            <person name="Liu K.W."/>
            <person name="Li Z."/>
            <person name="Lohaus R."/>
            <person name="Hsiao Y.Y."/>
            <person name="Niu S.C."/>
            <person name="Wang J.Y."/>
            <person name="Lin Y.C."/>
            <person name="Xu Q."/>
            <person name="Chen L.J."/>
            <person name="Yoshida K."/>
            <person name="Fujiwara S."/>
            <person name="Wang Z.W."/>
            <person name="Zhang Y.Q."/>
            <person name="Mitsuda N."/>
            <person name="Wang M."/>
            <person name="Liu G.H."/>
            <person name="Pecoraro L."/>
            <person name="Huang H.X."/>
            <person name="Xiao X.J."/>
            <person name="Lin M."/>
            <person name="Wu X.Y."/>
            <person name="Wu W.L."/>
            <person name="Chen Y.Y."/>
            <person name="Chang S.B."/>
            <person name="Sakamoto S."/>
            <person name="Ohme-Takagi M."/>
            <person name="Yagi M."/>
            <person name="Zeng S.J."/>
            <person name="Shen C.Y."/>
            <person name="Yeh C.M."/>
            <person name="Luo Y.B."/>
            <person name="Tsai W.C."/>
            <person name="Van de Peer Y."/>
            <person name="Liu Z.J."/>
        </authorList>
    </citation>
    <scope>NUCLEOTIDE SEQUENCE [LARGE SCALE GENOMIC DNA]</scope>
    <source>
        <strain evidence="4">cv. Shenzhen</strain>
        <tissue evidence="3">Stem</tissue>
    </source>
</reference>
<evidence type="ECO:0000259" key="2">
    <source>
        <dbReference type="Pfam" id="PF22788"/>
    </source>
</evidence>
<accession>A0A2I0BDP9</accession>
<dbReference type="Pfam" id="PF22788">
    <property type="entry name" value="COP9_hel_rpt"/>
    <property type="match status" value="1"/>
</dbReference>
<name>A0A2I0BDP9_9ASPA</name>
<dbReference type="OrthoDB" id="29061at2759"/>
<dbReference type="GO" id="GO:0008180">
    <property type="term" value="C:COP9 signalosome"/>
    <property type="evidence" value="ECO:0007669"/>
    <property type="project" value="TreeGrafter"/>
</dbReference>
<evidence type="ECO:0000313" key="4">
    <source>
        <dbReference type="Proteomes" id="UP000236161"/>
    </source>
</evidence>
<feature type="domain" description="COP9 signalosome complex subunit 3 N-terminal helical repeats" evidence="2">
    <location>
        <begin position="20"/>
        <end position="242"/>
    </location>
</feature>
<dbReference type="EMBL" id="KZ451888">
    <property type="protein sequence ID" value="PKA65925.1"/>
    <property type="molecule type" value="Genomic_DNA"/>
</dbReference>
<evidence type="ECO:0000256" key="1">
    <source>
        <dbReference type="ARBA" id="ARBA00022490"/>
    </source>
</evidence>